<dbReference type="Pfam" id="PF01595">
    <property type="entry name" value="CNNM"/>
    <property type="match status" value="1"/>
</dbReference>
<feature type="region of interest" description="Disordered" evidence="9">
    <location>
        <begin position="352"/>
        <end position="372"/>
    </location>
</feature>
<accession>A0A0V9UH36</accession>
<feature type="domain" description="CBS" evidence="11">
    <location>
        <begin position="221"/>
        <end position="284"/>
    </location>
</feature>
<evidence type="ECO:0000313" key="13">
    <source>
        <dbReference type="EMBL" id="KSZ57330.1"/>
    </source>
</evidence>
<dbReference type="AlphaFoldDB" id="A0A0V9UH36"/>
<evidence type="ECO:0000256" key="6">
    <source>
        <dbReference type="ARBA" id="ARBA00023136"/>
    </source>
</evidence>
<dbReference type="InterPro" id="IPR051676">
    <property type="entry name" value="UPF0053_domain"/>
</dbReference>
<feature type="domain" description="CNNM transmembrane" evidence="12">
    <location>
        <begin position="1"/>
        <end position="202"/>
    </location>
</feature>
<dbReference type="Proteomes" id="UP000053060">
    <property type="component" value="Unassembled WGS sequence"/>
</dbReference>
<keyword evidence="2" id="KW-1003">Cell membrane</keyword>
<evidence type="ECO:0000256" key="2">
    <source>
        <dbReference type="ARBA" id="ARBA00022475"/>
    </source>
</evidence>
<gene>
    <name evidence="13" type="ORF">Z045_17705</name>
</gene>
<dbReference type="Gene3D" id="3.10.580.10">
    <property type="entry name" value="CBS-domain"/>
    <property type="match status" value="1"/>
</dbReference>
<feature type="transmembrane region" description="Helical" evidence="10">
    <location>
        <begin position="98"/>
        <end position="119"/>
    </location>
</feature>
<evidence type="ECO:0000256" key="1">
    <source>
        <dbReference type="ARBA" id="ARBA00004651"/>
    </source>
</evidence>
<keyword evidence="5 8" id="KW-1133">Transmembrane helix</keyword>
<dbReference type="PROSITE" id="PS51371">
    <property type="entry name" value="CBS"/>
    <property type="match status" value="2"/>
</dbReference>
<evidence type="ECO:0000256" key="7">
    <source>
        <dbReference type="PROSITE-ProRule" id="PRU00703"/>
    </source>
</evidence>
<dbReference type="SUPFAM" id="SSF54631">
    <property type="entry name" value="CBS-domain pair"/>
    <property type="match status" value="1"/>
</dbReference>
<comment type="caution">
    <text evidence="13">The sequence shown here is derived from an EMBL/GenBank/DDBJ whole genome shotgun (WGS) entry which is preliminary data.</text>
</comment>
<protein>
    <submittedName>
        <fullName evidence="13">Membrane protein</fullName>
    </submittedName>
</protein>
<dbReference type="InterPro" id="IPR000644">
    <property type="entry name" value="CBS_dom"/>
</dbReference>
<reference evidence="13 14" key="2">
    <citation type="journal article" date="2016" name="Genome Announc.">
        <title>Draft Genome Sequence of a Versatile Hydrocarbon-Degrading Bacterium, Rhodococcus pyridinivorans Strain KG-16, Collected from Oil Fields in India.</title>
        <authorList>
            <person name="Aggarwal R.K."/>
            <person name="Dawar C."/>
            <person name="Phanindranath R."/>
            <person name="Mutnuri L."/>
            <person name="Dayal A.M."/>
        </authorList>
    </citation>
    <scope>NUCLEOTIDE SEQUENCE [LARGE SCALE GENOMIC DNA]</scope>
    <source>
        <strain evidence="13 14">KG-16</strain>
    </source>
</reference>
<keyword evidence="6 8" id="KW-0472">Membrane</keyword>
<dbReference type="EMBL" id="AZXY01000009">
    <property type="protein sequence ID" value="KSZ57330.1"/>
    <property type="molecule type" value="Genomic_DNA"/>
</dbReference>
<evidence type="ECO:0000256" key="3">
    <source>
        <dbReference type="ARBA" id="ARBA00022692"/>
    </source>
</evidence>
<dbReference type="PANTHER" id="PTHR43099">
    <property type="entry name" value="UPF0053 PROTEIN YRKA"/>
    <property type="match status" value="1"/>
</dbReference>
<keyword evidence="3 8" id="KW-0812">Transmembrane</keyword>
<dbReference type="PANTHER" id="PTHR43099:SF5">
    <property type="entry name" value="HLYC_CORC FAMILY TRANSPORTER"/>
    <property type="match status" value="1"/>
</dbReference>
<reference evidence="14" key="1">
    <citation type="submission" date="2015-01" db="EMBL/GenBank/DDBJ databases">
        <title>Draft genome sequence of Rhodococcus pyridinivorans strain KG-16, a hydrocarbon-degrading bacterium.</title>
        <authorList>
            <person name="Aggarwal R.K."/>
            <person name="Dawar C."/>
        </authorList>
    </citation>
    <scope>NUCLEOTIDE SEQUENCE [LARGE SCALE GENOMIC DNA]</scope>
    <source>
        <strain evidence="14">KG-16</strain>
    </source>
</reference>
<dbReference type="CDD" id="cd04590">
    <property type="entry name" value="CBS_pair_CorC_HlyC_assoc"/>
    <property type="match status" value="1"/>
</dbReference>
<comment type="subcellular location">
    <subcellularLocation>
        <location evidence="1">Cell membrane</location>
        <topology evidence="1">Multi-pass membrane protein</topology>
    </subcellularLocation>
</comment>
<dbReference type="Pfam" id="PF00571">
    <property type="entry name" value="CBS"/>
    <property type="match status" value="1"/>
</dbReference>
<sequence length="372" mass="39958">MSDWFAIAFAVLLLAGNAFFVGAEFSLITVRRDRLETLLAQGKTRARTVIHAGEHLSLMLAGSQLGITICSILLGRVAEPAIAHLIEVPLHAAGVPDALLHPIAFTIGLTIVVVLHILLGEMVPKNIAIAGPERAAMLLVPIHLLFMRPARPVIAFYNLCANATLRAARIDPKDELDTSVSAVELTEMIGESRSEGLLDEEEHKRLTRALATGNRTVADVMIPLARVRTVPHTGAGPTLGDVEHAVTTTGFSRYPTRRPDGTITGYVHIKDVLDLVREQSTGPETVIPAAVIRELPTIGIADGLDEALAALRRNNAHLAGVTDTTGTLRGIVALEDLVEEFVGTVRDATHRVADPLGNRPRTTAPRSTEREP</sequence>
<evidence type="ECO:0000256" key="10">
    <source>
        <dbReference type="SAM" id="Phobius"/>
    </source>
</evidence>
<evidence type="ECO:0000259" key="11">
    <source>
        <dbReference type="PROSITE" id="PS51371"/>
    </source>
</evidence>
<dbReference type="InterPro" id="IPR044751">
    <property type="entry name" value="Ion_transp-like_CBS"/>
</dbReference>
<evidence type="ECO:0000256" key="9">
    <source>
        <dbReference type="SAM" id="MobiDB-lite"/>
    </source>
</evidence>
<evidence type="ECO:0000256" key="8">
    <source>
        <dbReference type="PROSITE-ProRule" id="PRU01193"/>
    </source>
</evidence>
<dbReference type="GO" id="GO:0005886">
    <property type="term" value="C:plasma membrane"/>
    <property type="evidence" value="ECO:0007669"/>
    <property type="project" value="UniProtKB-SubCell"/>
</dbReference>
<dbReference type="InterPro" id="IPR046342">
    <property type="entry name" value="CBS_dom_sf"/>
</dbReference>
<dbReference type="PATRIC" id="fig|1441730.3.peg.3689"/>
<feature type="transmembrane region" description="Helical" evidence="10">
    <location>
        <begin position="56"/>
        <end position="78"/>
    </location>
</feature>
<name>A0A0V9UH36_9NOCA</name>
<evidence type="ECO:0000256" key="4">
    <source>
        <dbReference type="ARBA" id="ARBA00022737"/>
    </source>
</evidence>
<keyword evidence="7" id="KW-0129">CBS domain</keyword>
<dbReference type="PROSITE" id="PS51846">
    <property type="entry name" value="CNNM"/>
    <property type="match status" value="1"/>
</dbReference>
<evidence type="ECO:0000259" key="12">
    <source>
        <dbReference type="PROSITE" id="PS51846"/>
    </source>
</evidence>
<feature type="domain" description="CBS" evidence="11">
    <location>
        <begin position="291"/>
        <end position="348"/>
    </location>
</feature>
<organism evidence="13 14">
    <name type="scientific">Rhodococcus pyridinivorans KG-16</name>
    <dbReference type="NCBI Taxonomy" id="1441730"/>
    <lineage>
        <taxon>Bacteria</taxon>
        <taxon>Bacillati</taxon>
        <taxon>Actinomycetota</taxon>
        <taxon>Actinomycetes</taxon>
        <taxon>Mycobacteriales</taxon>
        <taxon>Nocardiaceae</taxon>
        <taxon>Rhodococcus</taxon>
    </lineage>
</organism>
<dbReference type="InterPro" id="IPR002550">
    <property type="entry name" value="CNNM"/>
</dbReference>
<evidence type="ECO:0000313" key="14">
    <source>
        <dbReference type="Proteomes" id="UP000053060"/>
    </source>
</evidence>
<evidence type="ECO:0000256" key="5">
    <source>
        <dbReference type="ARBA" id="ARBA00022989"/>
    </source>
</evidence>
<dbReference type="RefSeq" id="WP_060653022.1">
    <property type="nucleotide sequence ID" value="NZ_AZXY01000009.1"/>
</dbReference>
<keyword evidence="4" id="KW-0677">Repeat</keyword>
<feature type="transmembrane region" description="Helical" evidence="10">
    <location>
        <begin position="6"/>
        <end position="28"/>
    </location>
</feature>
<proteinExistence type="predicted"/>